<feature type="transmembrane region" description="Helical" evidence="1">
    <location>
        <begin position="85"/>
        <end position="104"/>
    </location>
</feature>
<proteinExistence type="predicted"/>
<evidence type="ECO:0000313" key="2">
    <source>
        <dbReference type="EMBL" id="MAH64528.1"/>
    </source>
</evidence>
<dbReference type="Proteomes" id="UP000226525">
    <property type="component" value="Unassembled WGS sequence"/>
</dbReference>
<evidence type="ECO:0000256" key="1">
    <source>
        <dbReference type="SAM" id="Phobius"/>
    </source>
</evidence>
<feature type="transmembrane region" description="Helical" evidence="1">
    <location>
        <begin position="12"/>
        <end position="40"/>
    </location>
</feature>
<evidence type="ECO:0000313" key="3">
    <source>
        <dbReference type="Proteomes" id="UP000226525"/>
    </source>
</evidence>
<dbReference type="EMBL" id="NZEX01000168">
    <property type="protein sequence ID" value="MAH64528.1"/>
    <property type="molecule type" value="Genomic_DNA"/>
</dbReference>
<comment type="caution">
    <text evidence="2">The sequence shown here is derived from an EMBL/GenBank/DDBJ whole genome shotgun (WGS) entry which is preliminary data.</text>
</comment>
<dbReference type="AlphaFoldDB" id="A0A2D6YMV1"/>
<keyword evidence="1" id="KW-1133">Transmembrane helix</keyword>
<name>A0A2D6YMV1_9DELT</name>
<reference evidence="3" key="1">
    <citation type="submission" date="2017-09" db="EMBL/GenBank/DDBJ databases">
        <title>The Reconstruction of 2,631 Draft Metagenome-Assembled Genomes from the Global Oceans.</title>
        <authorList>
            <person name="Tully B.J."/>
            <person name="Graham E.D."/>
            <person name="Heidelberg J.F."/>
        </authorList>
    </citation>
    <scope>NUCLEOTIDE SEQUENCE [LARGE SCALE GENOMIC DNA]</scope>
</reference>
<protein>
    <submittedName>
        <fullName evidence="2">Uncharacterized protein</fullName>
    </submittedName>
</protein>
<keyword evidence="1" id="KW-0472">Membrane</keyword>
<gene>
    <name evidence="2" type="ORF">CMN54_14020</name>
</gene>
<feature type="transmembrane region" description="Helical" evidence="1">
    <location>
        <begin position="52"/>
        <end position="79"/>
    </location>
</feature>
<accession>A0A2D6YMV1</accession>
<sequence length="113" mass="12669">MEAIHAIGIDVILLLILGIGLGQNLSIKLLGVLLLMFYLVNDGFETAGFDIALLLAVGIGLAPNWAFKIIGFTFLWFYLTEIQAPIWWLLPLILLTNMVNRIIFNVGINWQRT</sequence>
<organism evidence="2 3">
    <name type="scientific">SAR324 cluster bacterium</name>
    <dbReference type="NCBI Taxonomy" id="2024889"/>
    <lineage>
        <taxon>Bacteria</taxon>
        <taxon>Deltaproteobacteria</taxon>
        <taxon>SAR324 cluster</taxon>
    </lineage>
</organism>
<keyword evidence="1" id="KW-0812">Transmembrane</keyword>